<dbReference type="PANTHER" id="PTHR48051">
    <property type="match status" value="1"/>
</dbReference>
<organism evidence="5 6">
    <name type="scientific">Heliocybe sulcata</name>
    <dbReference type="NCBI Taxonomy" id="5364"/>
    <lineage>
        <taxon>Eukaryota</taxon>
        <taxon>Fungi</taxon>
        <taxon>Dikarya</taxon>
        <taxon>Basidiomycota</taxon>
        <taxon>Agaricomycotina</taxon>
        <taxon>Agaricomycetes</taxon>
        <taxon>Gloeophyllales</taxon>
        <taxon>Gloeophyllaceae</taxon>
        <taxon>Heliocybe</taxon>
    </lineage>
</organism>
<feature type="region of interest" description="Disordered" evidence="4">
    <location>
        <begin position="930"/>
        <end position="1016"/>
    </location>
</feature>
<keyword evidence="6" id="KW-1185">Reference proteome</keyword>
<dbReference type="EMBL" id="ML213505">
    <property type="protein sequence ID" value="TFK55152.1"/>
    <property type="molecule type" value="Genomic_DNA"/>
</dbReference>
<feature type="compositionally biased region" description="Polar residues" evidence="4">
    <location>
        <begin position="356"/>
        <end position="372"/>
    </location>
</feature>
<feature type="compositionally biased region" description="Low complexity" evidence="4">
    <location>
        <begin position="436"/>
        <end position="449"/>
    </location>
</feature>
<dbReference type="InterPro" id="IPR019487">
    <property type="entry name" value="RAM_signalling_pathway_SOG2"/>
</dbReference>
<proteinExistence type="predicted"/>
<dbReference type="STRING" id="5364.A0A5C3NCX9"/>
<dbReference type="PANTHER" id="PTHR48051:SF46">
    <property type="entry name" value="LEUCINE RICH REPEAT-CONTAINING DOMAIN PROTEIN"/>
    <property type="match status" value="1"/>
</dbReference>
<feature type="compositionally biased region" description="Low complexity" evidence="4">
    <location>
        <begin position="957"/>
        <end position="973"/>
    </location>
</feature>
<keyword evidence="3" id="KW-0175">Coiled coil</keyword>
<sequence>MSSIYGDRSPVRRTSLHPTRSGRSSPWPSTSLSDVHITDALLRSPDKGVTLDLSHKGLTDMGESGVERLATIGREDLVEDESSVERITLGHNHLTTLPMAFALLSRLRYLNLKSNNFIVFPDVLTVMPSLEILDIARNKIKRFPSQPGSLVNLKVFSVSRNKLTRLPAYFAQFQRLTLFQADHNPLEWPPKEVMENGGGDEGSEVMKSWIHAIQKWIEDNASSSPRTKVKSSDISTIERVVTLPASSNDASESRFRFPVPDQSFDPGVTPHARSFSVDSDTSVNSDISRIQNGLRASDIPSPLGPPRLYVDPLRSLTNSSTSPSPVPSPSPSRSPDRYLPTPEESIASADEELTQVPQQHARNASYASTSTRKPARPLLLTKKSLPDLRTAKVLFRPEKMPSPPSREATIFITPELPRPSPISARQDSSSSEGHTARGPPARPFAPGTPITSSPTMLERPVPSMDIERNSYFRRFSTLPTSTISKTIPDSLLSLIDAIRGILFALSQVYQTLQHYTVYAIDERLSSVLMKVLDPASMYMTQLINTLDRFDSMSRRTLPHPYVCRAVIESCKDNVAVFGKAVGVLALQLKVLATRDDVRYTRQMLLVLYGATAEISNAWQSILPHIDVVEPMLRDQRPPRASTRAAQQVAPSWATMPPVSEMPEEGLSASPRAPPLMRSHSAQPPSSRGLVNRRHAGSFSSKDVEVGKTLPSYIEPLHRATGVIKGVSASSPALRSATASPALASPPAPAYHHQPIASSSRVDPYRRDAHSRQTSMSSLKTSSNQPSPMSSRPPLVEIPTNSTTLVDKEALDAMNTAVGAAPVVWTMVDEILNDIQDEREELRESLAKAKAVTEDLSQNIRFVLEKDPAADRKTLREDAHVFVKSVVQLSSAIKSYGEDHQVPHKLRSNMVKLTNATEEFVMLLHVSSFSPSATPRPYSPMVASQPNGMMLAPEDGRLGASLSRSRSALPPNSSKLGHPLRDGPRSALPHQHAFKLPPPSRPGAVRDYDDSGAHVGS</sequence>
<feature type="compositionally biased region" description="Polar residues" evidence="4">
    <location>
        <begin position="423"/>
        <end position="433"/>
    </location>
</feature>
<feature type="compositionally biased region" description="Polar residues" evidence="4">
    <location>
        <begin position="771"/>
        <end position="789"/>
    </location>
</feature>
<feature type="region of interest" description="Disordered" evidence="4">
    <location>
        <begin position="250"/>
        <end position="341"/>
    </location>
</feature>
<evidence type="ECO:0000313" key="6">
    <source>
        <dbReference type="Proteomes" id="UP000305948"/>
    </source>
</evidence>
<dbReference type="Gene3D" id="3.80.10.10">
    <property type="entry name" value="Ribonuclease Inhibitor"/>
    <property type="match status" value="1"/>
</dbReference>
<feature type="region of interest" description="Disordered" evidence="4">
    <location>
        <begin position="636"/>
        <end position="697"/>
    </location>
</feature>
<protein>
    <submittedName>
        <fullName evidence="5">Uncharacterized protein</fullName>
    </submittedName>
</protein>
<feature type="coiled-coil region" evidence="3">
    <location>
        <begin position="827"/>
        <end position="858"/>
    </location>
</feature>
<evidence type="ECO:0000256" key="4">
    <source>
        <dbReference type="SAM" id="MobiDB-lite"/>
    </source>
</evidence>
<accession>A0A5C3NCX9</accession>
<dbReference type="AlphaFoldDB" id="A0A5C3NCX9"/>
<reference evidence="5 6" key="1">
    <citation type="journal article" date="2019" name="Nat. Ecol. Evol.">
        <title>Megaphylogeny resolves global patterns of mushroom evolution.</title>
        <authorList>
            <person name="Varga T."/>
            <person name="Krizsan K."/>
            <person name="Foldi C."/>
            <person name="Dima B."/>
            <person name="Sanchez-Garcia M."/>
            <person name="Sanchez-Ramirez S."/>
            <person name="Szollosi G.J."/>
            <person name="Szarkandi J.G."/>
            <person name="Papp V."/>
            <person name="Albert L."/>
            <person name="Andreopoulos W."/>
            <person name="Angelini C."/>
            <person name="Antonin V."/>
            <person name="Barry K.W."/>
            <person name="Bougher N.L."/>
            <person name="Buchanan P."/>
            <person name="Buyck B."/>
            <person name="Bense V."/>
            <person name="Catcheside P."/>
            <person name="Chovatia M."/>
            <person name="Cooper J."/>
            <person name="Damon W."/>
            <person name="Desjardin D."/>
            <person name="Finy P."/>
            <person name="Geml J."/>
            <person name="Haridas S."/>
            <person name="Hughes K."/>
            <person name="Justo A."/>
            <person name="Karasinski D."/>
            <person name="Kautmanova I."/>
            <person name="Kiss B."/>
            <person name="Kocsube S."/>
            <person name="Kotiranta H."/>
            <person name="LaButti K.M."/>
            <person name="Lechner B.E."/>
            <person name="Liimatainen K."/>
            <person name="Lipzen A."/>
            <person name="Lukacs Z."/>
            <person name="Mihaltcheva S."/>
            <person name="Morgado L.N."/>
            <person name="Niskanen T."/>
            <person name="Noordeloos M.E."/>
            <person name="Ohm R.A."/>
            <person name="Ortiz-Santana B."/>
            <person name="Ovrebo C."/>
            <person name="Racz N."/>
            <person name="Riley R."/>
            <person name="Savchenko A."/>
            <person name="Shiryaev A."/>
            <person name="Soop K."/>
            <person name="Spirin V."/>
            <person name="Szebenyi C."/>
            <person name="Tomsovsky M."/>
            <person name="Tulloss R.E."/>
            <person name="Uehling J."/>
            <person name="Grigoriev I.V."/>
            <person name="Vagvolgyi C."/>
            <person name="Papp T."/>
            <person name="Martin F.M."/>
            <person name="Miettinen O."/>
            <person name="Hibbett D.S."/>
            <person name="Nagy L.G."/>
        </authorList>
    </citation>
    <scope>NUCLEOTIDE SEQUENCE [LARGE SCALE GENOMIC DNA]</scope>
    <source>
        <strain evidence="5 6">OMC1185</strain>
    </source>
</reference>
<keyword evidence="1" id="KW-0433">Leucine-rich repeat</keyword>
<feature type="region of interest" description="Disordered" evidence="4">
    <location>
        <begin position="397"/>
        <end position="462"/>
    </location>
</feature>
<feature type="compositionally biased region" description="Polar residues" evidence="4">
    <location>
        <begin position="16"/>
        <end position="30"/>
    </location>
</feature>
<dbReference type="SMART" id="SM00369">
    <property type="entry name" value="LRR_TYP"/>
    <property type="match status" value="4"/>
</dbReference>
<dbReference type="SUPFAM" id="SSF52058">
    <property type="entry name" value="L domain-like"/>
    <property type="match status" value="1"/>
</dbReference>
<dbReference type="InterPro" id="IPR003591">
    <property type="entry name" value="Leu-rich_rpt_typical-subtyp"/>
</dbReference>
<keyword evidence="2" id="KW-0677">Repeat</keyword>
<evidence type="ECO:0000256" key="1">
    <source>
        <dbReference type="ARBA" id="ARBA00022614"/>
    </source>
</evidence>
<evidence type="ECO:0000256" key="3">
    <source>
        <dbReference type="SAM" id="Coils"/>
    </source>
</evidence>
<name>A0A5C3NCX9_9AGAM</name>
<feature type="compositionally biased region" description="Low complexity" evidence="4">
    <location>
        <begin position="312"/>
        <end position="323"/>
    </location>
</feature>
<dbReference type="InterPro" id="IPR032675">
    <property type="entry name" value="LRR_dom_sf"/>
</dbReference>
<feature type="region of interest" description="Disordered" evidence="4">
    <location>
        <begin position="356"/>
        <end position="383"/>
    </location>
</feature>
<evidence type="ECO:0000256" key="2">
    <source>
        <dbReference type="ARBA" id="ARBA00022737"/>
    </source>
</evidence>
<feature type="region of interest" description="Disordered" evidence="4">
    <location>
        <begin position="1"/>
        <end position="30"/>
    </location>
</feature>
<dbReference type="Pfam" id="PF10428">
    <property type="entry name" value="SOG2"/>
    <property type="match status" value="1"/>
</dbReference>
<dbReference type="Proteomes" id="UP000305948">
    <property type="component" value="Unassembled WGS sequence"/>
</dbReference>
<evidence type="ECO:0000313" key="5">
    <source>
        <dbReference type="EMBL" id="TFK55152.1"/>
    </source>
</evidence>
<feature type="region of interest" description="Disordered" evidence="4">
    <location>
        <begin position="737"/>
        <end position="797"/>
    </location>
</feature>
<dbReference type="GO" id="GO:0005737">
    <property type="term" value="C:cytoplasm"/>
    <property type="evidence" value="ECO:0007669"/>
    <property type="project" value="TreeGrafter"/>
</dbReference>
<feature type="compositionally biased region" description="Polar residues" evidence="4">
    <location>
        <begin position="276"/>
        <end position="291"/>
    </location>
</feature>
<dbReference type="InterPro" id="IPR050216">
    <property type="entry name" value="LRR_domain-containing"/>
</dbReference>
<feature type="compositionally biased region" description="Basic and acidic residues" evidence="4">
    <location>
        <begin position="1003"/>
        <end position="1016"/>
    </location>
</feature>
<dbReference type="OrthoDB" id="1394818at2759"/>
<gene>
    <name evidence="5" type="ORF">OE88DRAFT_1780062</name>
</gene>